<gene>
    <name evidence="2" type="ORF">FNH08_49720</name>
</gene>
<dbReference type="Proteomes" id="UP000400924">
    <property type="component" value="Unassembled WGS sequence"/>
</dbReference>
<name>A0A5N8Y016_9ACTN</name>
<dbReference type="SUPFAM" id="SSF53474">
    <property type="entry name" value="alpha/beta-Hydrolases"/>
    <property type="match status" value="1"/>
</dbReference>
<keyword evidence="3" id="KW-1185">Reference proteome</keyword>
<accession>A0A5N8Y016</accession>
<proteinExistence type="predicted"/>
<evidence type="ECO:0000313" key="2">
    <source>
        <dbReference type="EMBL" id="MPY64943.1"/>
    </source>
</evidence>
<keyword evidence="2" id="KW-0378">Hydrolase</keyword>
<comment type="caution">
    <text evidence="2">The sequence shown here is derived from an EMBL/GenBank/DDBJ whole genome shotgun (WGS) entry which is preliminary data.</text>
</comment>
<reference evidence="2 3" key="1">
    <citation type="submission" date="2019-07" db="EMBL/GenBank/DDBJ databases">
        <title>New species of Amycolatopsis and Streptomyces.</title>
        <authorList>
            <person name="Duangmal K."/>
            <person name="Teo W.F.A."/>
            <person name="Lipun K."/>
        </authorList>
    </citation>
    <scope>NUCLEOTIDE SEQUENCE [LARGE SCALE GENOMIC DNA]</scope>
    <source>
        <strain evidence="2 3">NBRC 106415</strain>
    </source>
</reference>
<dbReference type="InterPro" id="IPR029058">
    <property type="entry name" value="AB_hydrolase_fold"/>
</dbReference>
<dbReference type="GO" id="GO:0016787">
    <property type="term" value="F:hydrolase activity"/>
    <property type="evidence" value="ECO:0007669"/>
    <property type="project" value="UniProtKB-KW"/>
</dbReference>
<feature type="signal peptide" evidence="1">
    <location>
        <begin position="1"/>
        <end position="27"/>
    </location>
</feature>
<sequence length="154" mass="15658">MRLPWSTAAISLGAAGLLVGAVPAVSAAGPADAPAAHADQRPAWGPCPPAEKELNATGARCADVTVPLDHSAPGGRTIRVKISRIEARDPTHRRGILLSNPGGPGGAGLASTLALRPTLGDVADRYDLIGFDPRFLGESTPLRCDPAPPSPTPP</sequence>
<feature type="non-terminal residue" evidence="2">
    <location>
        <position position="154"/>
    </location>
</feature>
<protein>
    <submittedName>
        <fullName evidence="2">Alpha/beta hydrolase</fullName>
    </submittedName>
</protein>
<keyword evidence="1" id="KW-0732">Signal</keyword>
<feature type="chain" id="PRO_5024314685" evidence="1">
    <location>
        <begin position="28"/>
        <end position="154"/>
    </location>
</feature>
<evidence type="ECO:0000313" key="3">
    <source>
        <dbReference type="Proteomes" id="UP000400924"/>
    </source>
</evidence>
<organism evidence="2 3">
    <name type="scientific">Streptomyces spongiae</name>
    <dbReference type="NCBI Taxonomy" id="565072"/>
    <lineage>
        <taxon>Bacteria</taxon>
        <taxon>Bacillati</taxon>
        <taxon>Actinomycetota</taxon>
        <taxon>Actinomycetes</taxon>
        <taxon>Kitasatosporales</taxon>
        <taxon>Streptomycetaceae</taxon>
        <taxon>Streptomyces</taxon>
    </lineage>
</organism>
<dbReference type="EMBL" id="VJZC01001017">
    <property type="protein sequence ID" value="MPY64943.1"/>
    <property type="molecule type" value="Genomic_DNA"/>
</dbReference>
<evidence type="ECO:0000256" key="1">
    <source>
        <dbReference type="SAM" id="SignalP"/>
    </source>
</evidence>
<dbReference type="AlphaFoldDB" id="A0A5N8Y016"/>